<dbReference type="InterPro" id="IPR027417">
    <property type="entry name" value="P-loop_NTPase"/>
</dbReference>
<feature type="compositionally biased region" description="Polar residues" evidence="9">
    <location>
        <begin position="56"/>
        <end position="73"/>
    </location>
</feature>
<feature type="domain" description="C3H1-type" evidence="10">
    <location>
        <begin position="25"/>
        <end position="53"/>
    </location>
</feature>
<dbReference type="Pfam" id="PF13086">
    <property type="entry name" value="AAA_11"/>
    <property type="match status" value="1"/>
</dbReference>
<evidence type="ECO:0000256" key="4">
    <source>
        <dbReference type="ARBA" id="ARBA00022771"/>
    </source>
</evidence>
<dbReference type="GO" id="GO:0002376">
    <property type="term" value="P:immune system process"/>
    <property type="evidence" value="ECO:0007669"/>
    <property type="project" value="UniProtKB-KW"/>
</dbReference>
<evidence type="ECO:0000256" key="1">
    <source>
        <dbReference type="ARBA" id="ARBA00004496"/>
    </source>
</evidence>
<accession>A0AAV9JUJ4</accession>
<keyword evidence="5" id="KW-0347">Helicase</keyword>
<dbReference type="GO" id="GO:0008270">
    <property type="term" value="F:zinc ion binding"/>
    <property type="evidence" value="ECO:0007669"/>
    <property type="project" value="UniProtKB-KW"/>
</dbReference>
<evidence type="ECO:0000259" key="11">
    <source>
        <dbReference type="PROSITE" id="PS51981"/>
    </source>
</evidence>
<keyword evidence="5" id="KW-0378">Hydrolase</keyword>
<dbReference type="PROSITE" id="PS51981">
    <property type="entry name" value="ZF_RZ"/>
    <property type="match status" value="1"/>
</dbReference>
<dbReference type="Gene3D" id="3.40.50.300">
    <property type="entry name" value="P-loop containing nucleotide triphosphate hydrolases"/>
    <property type="match status" value="2"/>
</dbReference>
<dbReference type="Pfam" id="PF20173">
    <property type="entry name" value="ZnF_RZ-type"/>
    <property type="match status" value="1"/>
</dbReference>
<dbReference type="Gene3D" id="4.10.1000.10">
    <property type="entry name" value="Zinc finger, CCCH-type"/>
    <property type="match status" value="1"/>
</dbReference>
<keyword evidence="5" id="KW-0067">ATP-binding</keyword>
<dbReference type="InterPro" id="IPR046439">
    <property type="entry name" value="ZF_RZ_dom"/>
</dbReference>
<dbReference type="InterPro" id="IPR000571">
    <property type="entry name" value="Znf_CCCH"/>
</dbReference>
<dbReference type="PROSITE" id="PS50103">
    <property type="entry name" value="ZF_C3H1"/>
    <property type="match status" value="2"/>
</dbReference>
<keyword evidence="4 8" id="KW-0863">Zinc-finger</keyword>
<evidence type="ECO:0000313" key="12">
    <source>
        <dbReference type="EMBL" id="KAK4549377.1"/>
    </source>
</evidence>
<comment type="caution">
    <text evidence="12">The sequence shown here is derived from an EMBL/GenBank/DDBJ whole genome shotgun (WGS) entry which is preliminary data.</text>
</comment>
<dbReference type="PANTHER" id="PTHR10887:SF445">
    <property type="entry name" value="NFX1-TYPE ZINC FINGER-CONTAINING PROTEIN 1"/>
    <property type="match status" value="1"/>
</dbReference>
<dbReference type="SUPFAM" id="SSF52540">
    <property type="entry name" value="P-loop containing nucleoside triphosphate hydrolases"/>
    <property type="match status" value="1"/>
</dbReference>
<keyword evidence="3 8" id="KW-0479">Metal-binding</keyword>
<evidence type="ECO:0000256" key="3">
    <source>
        <dbReference type="ARBA" id="ARBA00022723"/>
    </source>
</evidence>
<name>A0AAV9JUJ4_9PEZI</name>
<sequence>MFQFGKCAKGNACMYAHVVDPNFKPKRRALCHAIARGRPCPRGDACPYSHDPVSTEDGNAAQTRRTSSNATDETTTRDLLMRWRFKIPRDARERQKTPTVNLAEFFGQALELVAAGAETMQQVINTLASDGGRFRMDQLLKDRDFASVDDGTLGIIWRSQLLPLLQILAHENVLASRVIEVTHGTLLNELYGTNGNRAVQVFTAVLRCLTMDAAVQPDDFETSLLVLAGVLVMNGSAHVNPGFQGVCETFVAIAESQTMSGLASSHLLKIQIRLGIGKDLPEASNSKTKLKAPLTMRPDFVVKQDLPGEMSDDGPRHDNDHADIRDIQILPTLQEIQSDRVEYLPRGNSEEWHTQGIAGLIDRHFRLVREDTVGQLRDVAKFEYEHLQNPMLVRQERRQGARTHTYRNVQLAHVHFDEQRGLQVALSFDQPPELRNMSATKRRTWWEDSMRLGSDALVCLLSSDGSATFLVVAMPALPVPLSTDANTQALPKPLHEGYSLSADPKTSHVIAHLADPEDDATELLARFGPGQDGIQRSLIEFPGVVLPAFEPTLKALQQMADTLDLPFANLLSQGGREPDVLPPAYARKEGFQTNLGSLTGDNSPLRLRQDQQFGADTLLQNSTLDVAQQRAIIHALTHQVALIQGPPGTGKSYSGIKIIQVLLDNKTAGKLGPIVCVCYTNHALDQLLEHLLDSGVTQVIRIGSRSKSEKLAQVNLRSVAMKHDLTKYEKEQRYKARCAIEAQAASIDGLLENLQKAGNYAHVERYLDRYHTTTHAQLFAKEDEHGWRRAGQGGSAGSLKDWLAGGARQHHTRVRSLGTLQSPDQDLFAMSHEERKMLLDYWVRDNAEGLRNELAIYLKAYGAEKERLDEIRGELDVRVLSEANVIGVTTSGLARNLKHLRKLKSKVLVVEEAGEVLEAHLLTAMLPSVEHAILIGDHQQLRPRVQNYDLSCENPRSQVGLDISLFERLVQPRQGNGERALPFVTLETQRRMHPLISQLIRSTLYRNLQDAPSVAEYPEVSGMRHRLFWLDHKQKEDGKNEHMHTTSHINTFEVQMVTSLVSHLVRQGVYRAEDIAVLTPYLGQLRKLRTALSGVVEVVLNGRDVDDLAREGVDEASTANNNLPNGTVLQAAEAPTDSLAPRNKITRGNLLQALRLATVDNFQGEEAKVVVVSLVRSNDQRKCGFLRTSNRINVLLSRAQHGMYVIGNSATSAHIPMWREVLQMMSEHGNLGVSLALCCPRHPEILLEVSEPDHFKTVAPEAGCSLIIDARQPVMGTMSRALSAMPPAKFDAVIPNATRGAMSPVLRALRFNALRVVSIPLANCGTEGVKDLRADMLEMKTYREVDLDETPCIFTQCGHVFTVETLDGLMSIADHYTVDANGVPLAVKGNSEPFSYEELKACPDCRGSLRNIARYGRIVRRALLDEATKKFISWSNRAYVPLAERLQKEQGGLLTSADRLQFARGNIVLERGRGVQMEIINELKSTNGRYKPLLKLRKDVRDFMQKVSKEEQPFQRVRDMVETVRRRAVFDADTPTFDFDQTILQTRGHLLATALLIRCDLIGISDLVSAWERLPPTPNKPGLKVNFSANRIDCGLLTEQAEKSMNRLQQVESHVFWAQFAALELSVMYGPADGRQDMVRTMDELRRVAHTRLDMAKDLCRQYPGQTANVVQEADEVRRMLDESTTNSEMRMVVAAMATEFSGTGHWYRCVNGHPFTIGECGMPMQTARCPQCDARIGGEHHQAEDGVTHAGDIERDFGGLHL</sequence>
<evidence type="ECO:0000256" key="7">
    <source>
        <dbReference type="ARBA" id="ARBA00022859"/>
    </source>
</evidence>
<reference evidence="12 13" key="1">
    <citation type="submission" date="2021-11" db="EMBL/GenBank/DDBJ databases">
        <title>Black yeast isolated from Biological Soil Crust.</title>
        <authorList>
            <person name="Kurbessoian T."/>
        </authorList>
    </citation>
    <scope>NUCLEOTIDE SEQUENCE [LARGE SCALE GENOMIC DNA]</scope>
    <source>
        <strain evidence="12 13">CCFEE 5522</strain>
    </source>
</reference>
<evidence type="ECO:0000256" key="6">
    <source>
        <dbReference type="ARBA" id="ARBA00022833"/>
    </source>
</evidence>
<dbReference type="InterPro" id="IPR041679">
    <property type="entry name" value="DNA2/NAM7-like_C"/>
</dbReference>
<dbReference type="GO" id="GO:0004386">
    <property type="term" value="F:helicase activity"/>
    <property type="evidence" value="ECO:0007669"/>
    <property type="project" value="InterPro"/>
</dbReference>
<evidence type="ECO:0000256" key="2">
    <source>
        <dbReference type="ARBA" id="ARBA00022490"/>
    </source>
</evidence>
<feature type="zinc finger region" description="C3H1-type" evidence="8">
    <location>
        <begin position="1"/>
        <end position="20"/>
    </location>
</feature>
<gene>
    <name evidence="12" type="ORF">LTR36_006374</name>
</gene>
<keyword evidence="5" id="KW-0547">Nucleotide-binding</keyword>
<dbReference type="CDD" id="cd18808">
    <property type="entry name" value="SF1_C_Upf1"/>
    <property type="match status" value="1"/>
</dbReference>
<keyword evidence="13" id="KW-1185">Reference proteome</keyword>
<dbReference type="Proteomes" id="UP001324427">
    <property type="component" value="Unassembled WGS sequence"/>
</dbReference>
<dbReference type="EMBL" id="JAVFHQ010000004">
    <property type="protein sequence ID" value="KAK4549377.1"/>
    <property type="molecule type" value="Genomic_DNA"/>
</dbReference>
<evidence type="ECO:0000256" key="8">
    <source>
        <dbReference type="PROSITE-ProRule" id="PRU00723"/>
    </source>
</evidence>
<dbReference type="InterPro" id="IPR045055">
    <property type="entry name" value="DNA2/NAM7-like"/>
</dbReference>
<evidence type="ECO:0000313" key="13">
    <source>
        <dbReference type="Proteomes" id="UP001324427"/>
    </source>
</evidence>
<keyword evidence="2" id="KW-0963">Cytoplasm</keyword>
<dbReference type="FunFam" id="3.40.50.300:FF:001660">
    <property type="entry name" value="NF-X1 finger and helicase protein, putative"/>
    <property type="match status" value="1"/>
</dbReference>
<dbReference type="InterPro" id="IPR047187">
    <property type="entry name" value="SF1_C_Upf1"/>
</dbReference>
<keyword evidence="6 8" id="KW-0862">Zinc</keyword>
<keyword evidence="7" id="KW-0391">Immunity</keyword>
<evidence type="ECO:0000259" key="10">
    <source>
        <dbReference type="PROSITE" id="PS50103"/>
    </source>
</evidence>
<feature type="domain" description="C3H1-type" evidence="10">
    <location>
        <begin position="1"/>
        <end position="20"/>
    </location>
</feature>
<dbReference type="SMART" id="SM00356">
    <property type="entry name" value="ZnF_C3H1"/>
    <property type="match status" value="2"/>
</dbReference>
<dbReference type="InterPro" id="IPR041677">
    <property type="entry name" value="DNA2/NAM7_AAA_11"/>
</dbReference>
<evidence type="ECO:0000256" key="9">
    <source>
        <dbReference type="SAM" id="MobiDB-lite"/>
    </source>
</evidence>
<organism evidence="12 13">
    <name type="scientific">Oleoguttula mirabilis</name>
    <dbReference type="NCBI Taxonomy" id="1507867"/>
    <lineage>
        <taxon>Eukaryota</taxon>
        <taxon>Fungi</taxon>
        <taxon>Dikarya</taxon>
        <taxon>Ascomycota</taxon>
        <taxon>Pezizomycotina</taxon>
        <taxon>Dothideomycetes</taxon>
        <taxon>Dothideomycetidae</taxon>
        <taxon>Mycosphaerellales</taxon>
        <taxon>Teratosphaeriaceae</taxon>
        <taxon>Oleoguttula</taxon>
    </lineage>
</organism>
<evidence type="ECO:0000256" key="5">
    <source>
        <dbReference type="ARBA" id="ARBA00022806"/>
    </source>
</evidence>
<comment type="subcellular location">
    <subcellularLocation>
        <location evidence="1">Cytoplasm</location>
    </subcellularLocation>
</comment>
<dbReference type="GO" id="GO:0031380">
    <property type="term" value="C:nuclear RNA-directed RNA polymerase complex"/>
    <property type="evidence" value="ECO:0007669"/>
    <property type="project" value="TreeGrafter"/>
</dbReference>
<dbReference type="GO" id="GO:0005737">
    <property type="term" value="C:cytoplasm"/>
    <property type="evidence" value="ECO:0007669"/>
    <property type="project" value="UniProtKB-SubCell"/>
</dbReference>
<feature type="region of interest" description="Disordered" evidence="9">
    <location>
        <begin position="51"/>
        <end position="74"/>
    </location>
</feature>
<feature type="zinc finger region" description="C3H1-type" evidence="8">
    <location>
        <begin position="25"/>
        <end position="53"/>
    </location>
</feature>
<dbReference type="Pfam" id="PF13087">
    <property type="entry name" value="AAA_12"/>
    <property type="match status" value="1"/>
</dbReference>
<proteinExistence type="predicted"/>
<dbReference type="CDD" id="cd17936">
    <property type="entry name" value="EEXXEc_NFX1"/>
    <property type="match status" value="1"/>
</dbReference>
<protein>
    <recommendedName>
        <fullName evidence="14">NFX1-type zinc finger-containing protein 1</fullName>
    </recommendedName>
</protein>
<evidence type="ECO:0008006" key="14">
    <source>
        <dbReference type="Google" id="ProtNLM"/>
    </source>
</evidence>
<dbReference type="PANTHER" id="PTHR10887">
    <property type="entry name" value="DNA2/NAM7 HELICASE FAMILY"/>
    <property type="match status" value="1"/>
</dbReference>
<feature type="domain" description="RZ-type" evidence="11">
    <location>
        <begin position="1685"/>
        <end position="1761"/>
    </location>
</feature>
<dbReference type="GO" id="GO:0031048">
    <property type="term" value="P:regulatory ncRNA-mediated heterochromatin formation"/>
    <property type="evidence" value="ECO:0007669"/>
    <property type="project" value="TreeGrafter"/>
</dbReference>